<dbReference type="InterPro" id="IPR046667">
    <property type="entry name" value="DUF6537"/>
</dbReference>
<dbReference type="NCBIfam" id="NF009589">
    <property type="entry name" value="PRK13030.1"/>
    <property type="match status" value="1"/>
</dbReference>
<dbReference type="PANTHER" id="PTHR48084">
    <property type="entry name" value="2-OXOGLUTARATE OXIDOREDUCTASE SUBUNIT KORB-RELATED"/>
    <property type="match status" value="1"/>
</dbReference>
<evidence type="ECO:0000313" key="5">
    <source>
        <dbReference type="Proteomes" id="UP001595974"/>
    </source>
</evidence>
<dbReference type="Gene3D" id="3.40.920.10">
    <property type="entry name" value="Pyruvate-ferredoxin oxidoreductase, PFOR, domain III"/>
    <property type="match status" value="1"/>
</dbReference>
<dbReference type="SUPFAM" id="SSF53323">
    <property type="entry name" value="Pyruvate-ferredoxin oxidoreductase, PFOR, domain III"/>
    <property type="match status" value="1"/>
</dbReference>
<protein>
    <submittedName>
        <fullName evidence="4">Indolepyruvate ferredoxin oxidoreductase family protein</fullName>
    </submittedName>
</protein>
<dbReference type="RefSeq" id="WP_385961117.1">
    <property type="nucleotide sequence ID" value="NZ_JBHSOG010000030.1"/>
</dbReference>
<keyword evidence="5" id="KW-1185">Reference proteome</keyword>
<evidence type="ECO:0000256" key="1">
    <source>
        <dbReference type="ARBA" id="ARBA00023002"/>
    </source>
</evidence>
<dbReference type="CDD" id="cd07034">
    <property type="entry name" value="TPP_PYR_PFOR_IOR-alpha_like"/>
    <property type="match status" value="1"/>
</dbReference>
<dbReference type="InterPro" id="IPR002880">
    <property type="entry name" value="Pyrv_Fd/Flavodoxin_OxRdtase_N"/>
</dbReference>
<name>A0ABW1AQP6_9RHOO</name>
<feature type="domain" description="DUF6537" evidence="3">
    <location>
        <begin position="965"/>
        <end position="1165"/>
    </location>
</feature>
<dbReference type="Gene3D" id="3.40.50.970">
    <property type="match status" value="1"/>
</dbReference>
<dbReference type="InterPro" id="IPR029061">
    <property type="entry name" value="THDP-binding"/>
</dbReference>
<evidence type="ECO:0000259" key="3">
    <source>
        <dbReference type="Pfam" id="PF20169"/>
    </source>
</evidence>
<dbReference type="PANTHER" id="PTHR48084:SF3">
    <property type="entry name" value="SUBUNIT OF PYRUVATE:FLAVODOXIN OXIDOREDUCTASE"/>
    <property type="match status" value="1"/>
</dbReference>
<gene>
    <name evidence="4" type="ORF">ACFPTN_08885</name>
</gene>
<dbReference type="SUPFAM" id="SSF52922">
    <property type="entry name" value="TK C-terminal domain-like"/>
    <property type="match status" value="1"/>
</dbReference>
<dbReference type="InterPro" id="IPR009014">
    <property type="entry name" value="Transketo_C/PFOR_II"/>
</dbReference>
<dbReference type="NCBIfam" id="NF009588">
    <property type="entry name" value="PRK13029.1"/>
    <property type="match status" value="1"/>
</dbReference>
<proteinExistence type="predicted"/>
<keyword evidence="1" id="KW-0560">Oxidoreductase</keyword>
<dbReference type="Pfam" id="PF01558">
    <property type="entry name" value="POR"/>
    <property type="match status" value="1"/>
</dbReference>
<sequence>MSTTQAAVHAAPRAAIRYDYRLADNLEAARGRVFLTGTQALVRLPLMQRALDRAAGLDTAGFISGYRGSPLGGYDQQLWKVQALLDASRIRFMPAVNEELGGTAVLGSQQVESDPQRTVDGVFAIWYGKGPGVDRAGDALHHGNIYGSSPHGGVLAVLGDDHGCVSSSFPHQSDFTLQSWGMPLLNPADIAELIEFGLYGWALSRFSGCWVGLKAISETVESGSTVDLDALRTRFDAPADFTPPPGGLHYRWPDLPSLAIEQRLAAKLDAVRAFAAANSIDRTICASSGADIGIVTCGKAHLDLLEAFRRLGIGLDDLDAAGVRWYKPGLSFPLEPGRVRAFAAGLKEILVVEEKGPVVERQIKELFYNADPARRPVVVGKTSADGAPMLSALGELRPSRVMPVVAEWLARHRPALDQRQHIVDHVAEFTAPALLSNEADDVRRVPFFCSGCPHNTSTRVPEGSRAQAGIGCHFMASWMPGRETGGLIQMGGEGVDWVAHSQFTRTPHVFQNLGDGTYFHSGFLAIRQAVAAQASITYKILYNDAVAMTGGQPIDGKVTVDGIARQVEAEGARRVAVVSDEPEKYRGHEGFFPRGTTFHHRAGLDAVQRELREVEGVTVLIYDQTCAAEKRRRRKKGEYPDPARRIFINTAVCEGCGDCGRQSNCLSIVPVETPFGRKRMIDQSSCNKDYSCVNGFCPSFVSVLGGRLRKPAGARIDAERLDALAAALPVPPAPPWDAPYDLLVTGVGGTGVVTLGALVSMAAHLEGKSASVLDFMGFAQKGGQVLAFVRLALRPELLNQVRIDTQQADALLACDLVVGASNDALQTVRRGRTQIVANAHEIQTARFVHDPDADLHAPALLAKMRFAAGDDRVQTCDAQMLAQRLLGDTAGANVLLLGYAWQRGLVPVSVEALDRAIELNGVAVQANLAAFRLGRLAAADPAALAGLAGDEGLGLLPSRAAGEDLQAIVARQAEHLTAYQDAAHAMRYRALVDRVAAVERGVVGEGAPLRLAATVARVYARLLSYKDEYEVARLFTDGSFSAALAAQFEGGCTLRFHMAPPFLARPDGSGRPRKIEFGPRLMPLMKLLARGKVLRGTALDFFGRTGERRMERALPADYARSIEALLPRLTADVLDKAVVFASLAEGIRGYGPVKLDNLRIVKQRERALAHELGIDFRTSEAVACMLGRPGAAGGAAAAGGSARAPSR</sequence>
<comment type="caution">
    <text evidence="4">The sequence shown here is derived from an EMBL/GenBank/DDBJ whole genome shotgun (WGS) entry which is preliminary data.</text>
</comment>
<dbReference type="SUPFAM" id="SSF52518">
    <property type="entry name" value="Thiamin diphosphate-binding fold (THDP-binding)"/>
    <property type="match status" value="2"/>
</dbReference>
<dbReference type="InterPro" id="IPR002869">
    <property type="entry name" value="Pyrv_flavodox_OxRed_cen"/>
</dbReference>
<reference evidence="5" key="1">
    <citation type="journal article" date="2019" name="Int. J. Syst. Evol. Microbiol.">
        <title>The Global Catalogue of Microorganisms (GCM) 10K type strain sequencing project: providing services to taxonomists for standard genome sequencing and annotation.</title>
        <authorList>
            <consortium name="The Broad Institute Genomics Platform"/>
            <consortium name="The Broad Institute Genome Sequencing Center for Infectious Disease"/>
            <person name="Wu L."/>
            <person name="Ma J."/>
        </authorList>
    </citation>
    <scope>NUCLEOTIDE SEQUENCE [LARGE SCALE GENOMIC DNA]</scope>
    <source>
        <strain evidence="5">SHR3</strain>
    </source>
</reference>
<accession>A0ABW1AQP6</accession>
<feature type="domain" description="Pyruvate/ketoisovalerate oxidoreductase catalytic" evidence="2">
    <location>
        <begin position="748"/>
        <end position="935"/>
    </location>
</feature>
<dbReference type="Proteomes" id="UP001595974">
    <property type="component" value="Unassembled WGS sequence"/>
</dbReference>
<dbReference type="EMBL" id="JBHSOG010000030">
    <property type="protein sequence ID" value="MFC5769489.1"/>
    <property type="molecule type" value="Genomic_DNA"/>
</dbReference>
<evidence type="ECO:0000259" key="2">
    <source>
        <dbReference type="Pfam" id="PF01558"/>
    </source>
</evidence>
<dbReference type="InterPro" id="IPR051457">
    <property type="entry name" value="2-oxoacid:Fd_oxidoreductase"/>
</dbReference>
<evidence type="ECO:0000313" key="4">
    <source>
        <dbReference type="EMBL" id="MFC5769489.1"/>
    </source>
</evidence>
<dbReference type="InterPro" id="IPR019752">
    <property type="entry name" value="Pyrv/ketoisovalerate_OxRed_cat"/>
</dbReference>
<organism evidence="4 5">
    <name type="scientific">Thauera sinica</name>
    <dbReference type="NCBI Taxonomy" id="2665146"/>
    <lineage>
        <taxon>Bacteria</taxon>
        <taxon>Pseudomonadati</taxon>
        <taxon>Pseudomonadota</taxon>
        <taxon>Betaproteobacteria</taxon>
        <taxon>Rhodocyclales</taxon>
        <taxon>Zoogloeaceae</taxon>
        <taxon>Thauera</taxon>
    </lineage>
</organism>
<dbReference type="Pfam" id="PF20169">
    <property type="entry name" value="DUF6537"/>
    <property type="match status" value="1"/>
</dbReference>